<dbReference type="InterPro" id="IPR012373">
    <property type="entry name" value="Ferrdict_sens_TM"/>
</dbReference>
<dbReference type="AlphaFoldDB" id="A0A1G6XP81"/>
<name>A0A1G6XP81_9BURK</name>
<feature type="domain" description="FecR N-terminal" evidence="2">
    <location>
        <begin position="15"/>
        <end position="56"/>
    </location>
</feature>
<dbReference type="PIRSF" id="PIRSF018266">
    <property type="entry name" value="FecR"/>
    <property type="match status" value="1"/>
</dbReference>
<dbReference type="PANTHER" id="PTHR30273:SF2">
    <property type="entry name" value="PROTEIN FECR"/>
    <property type="match status" value="1"/>
</dbReference>
<feature type="domain" description="FecR protein" evidence="1">
    <location>
        <begin position="115"/>
        <end position="211"/>
    </location>
</feature>
<dbReference type="STRING" id="187868.SAMN05192589_10951"/>
<accession>A0A1G6XP81</accession>
<dbReference type="EMBL" id="FMZC01000009">
    <property type="protein sequence ID" value="SDD79177.1"/>
    <property type="molecule type" value="Genomic_DNA"/>
</dbReference>
<evidence type="ECO:0000259" key="1">
    <source>
        <dbReference type="Pfam" id="PF04773"/>
    </source>
</evidence>
<sequence length="328" mass="36071">MSGNATEQPAFEDLQQAADWFAVLQDDRVTDADRRQWQRWLETGPRQRAAWQQVETVASELSGMASPMVRQVLEVRPAVSRRRRTVLRTLMLAPAAGLAGWVAARHAPWQEWTAAYRTETGEQRAWTLADGSQLLLNTATAVDVDYSVTLRRIVLHRGELLITSGYDESRPPRPLVVDVAAGRLTALGTRFAVRHEEDGAARVAVFDGAVQVSPADEAEPRVLQAGQQVRLRSGGIDAASDAAGYGLDWQQGMLVADGMRLGDFIAELGRYRRGHLACAPEVADLRIVGAYPLADTSRVLAALQATLPVQVRQPLPWWTVVEARPALR</sequence>
<dbReference type="InterPro" id="IPR032623">
    <property type="entry name" value="FecR_N"/>
</dbReference>
<gene>
    <name evidence="3" type="ORF">SAMN05192589_10951</name>
</gene>
<dbReference type="Pfam" id="PF16220">
    <property type="entry name" value="DUF4880"/>
    <property type="match status" value="1"/>
</dbReference>
<proteinExistence type="predicted"/>
<dbReference type="PANTHER" id="PTHR30273">
    <property type="entry name" value="PERIPLASMIC SIGNAL SENSOR AND SIGMA FACTOR ACTIVATOR FECR-RELATED"/>
    <property type="match status" value="1"/>
</dbReference>
<keyword evidence="4" id="KW-1185">Reference proteome</keyword>
<dbReference type="Proteomes" id="UP000198781">
    <property type="component" value="Unassembled WGS sequence"/>
</dbReference>
<evidence type="ECO:0000313" key="3">
    <source>
        <dbReference type="EMBL" id="SDD79177.1"/>
    </source>
</evidence>
<dbReference type="Pfam" id="PF04773">
    <property type="entry name" value="FecR"/>
    <property type="match status" value="1"/>
</dbReference>
<dbReference type="Gene3D" id="2.60.120.1440">
    <property type="match status" value="1"/>
</dbReference>
<dbReference type="GO" id="GO:0016989">
    <property type="term" value="F:sigma factor antagonist activity"/>
    <property type="evidence" value="ECO:0007669"/>
    <property type="project" value="TreeGrafter"/>
</dbReference>
<dbReference type="InterPro" id="IPR006860">
    <property type="entry name" value="FecR"/>
</dbReference>
<evidence type="ECO:0000259" key="2">
    <source>
        <dbReference type="Pfam" id="PF16220"/>
    </source>
</evidence>
<protein>
    <submittedName>
        <fullName evidence="3">FecR family protein</fullName>
    </submittedName>
</protein>
<dbReference type="OrthoDB" id="1100567at2"/>
<reference evidence="3 4" key="1">
    <citation type="submission" date="2016-10" db="EMBL/GenBank/DDBJ databases">
        <authorList>
            <person name="de Groot N.N."/>
        </authorList>
    </citation>
    <scope>NUCLEOTIDE SEQUENCE [LARGE SCALE GENOMIC DNA]</scope>
    <source>
        <strain evidence="3 4">DSM 16619</strain>
    </source>
</reference>
<evidence type="ECO:0000313" key="4">
    <source>
        <dbReference type="Proteomes" id="UP000198781"/>
    </source>
</evidence>
<organism evidence="3 4">
    <name type="scientific">Paracidovorax valerianellae</name>
    <dbReference type="NCBI Taxonomy" id="187868"/>
    <lineage>
        <taxon>Bacteria</taxon>
        <taxon>Pseudomonadati</taxon>
        <taxon>Pseudomonadota</taxon>
        <taxon>Betaproteobacteria</taxon>
        <taxon>Burkholderiales</taxon>
        <taxon>Comamonadaceae</taxon>
        <taxon>Paracidovorax</taxon>
    </lineage>
</organism>